<dbReference type="RefSeq" id="WP_244294393.1">
    <property type="nucleotide sequence ID" value="NZ_VLKR01000005.1"/>
</dbReference>
<evidence type="ECO:0000256" key="1">
    <source>
        <dbReference type="SAM" id="SignalP"/>
    </source>
</evidence>
<protein>
    <submittedName>
        <fullName evidence="2">Carboxypeptidase-like protein</fullName>
    </submittedName>
</protein>
<reference evidence="2 3" key="1">
    <citation type="journal article" date="2015" name="Stand. Genomic Sci.">
        <title>Genomic Encyclopedia of Bacterial and Archaeal Type Strains, Phase III: the genomes of soil and plant-associated and newly described type strains.</title>
        <authorList>
            <person name="Whitman W.B."/>
            <person name="Woyke T."/>
            <person name="Klenk H.P."/>
            <person name="Zhou Y."/>
            <person name="Lilburn T.G."/>
            <person name="Beck B.J."/>
            <person name="De Vos P."/>
            <person name="Vandamme P."/>
            <person name="Eisen J.A."/>
            <person name="Garrity G."/>
            <person name="Hugenholtz P."/>
            <person name="Kyrpides N.C."/>
        </authorList>
    </citation>
    <scope>NUCLEOTIDE SEQUENCE [LARGE SCALE GENOMIC DNA]</scope>
    <source>
        <strain evidence="2 3">CGMCC 1.6855</strain>
    </source>
</reference>
<comment type="caution">
    <text evidence="2">The sequence shown here is derived from an EMBL/GenBank/DDBJ whole genome shotgun (WGS) entry which is preliminary data.</text>
</comment>
<evidence type="ECO:0000313" key="3">
    <source>
        <dbReference type="Proteomes" id="UP000315908"/>
    </source>
</evidence>
<keyword evidence="1" id="KW-0732">Signal</keyword>
<gene>
    <name evidence="2" type="ORF">IQ31_01443</name>
</gene>
<dbReference type="Gene3D" id="2.170.130.10">
    <property type="entry name" value="TonB-dependent receptor, plug domain"/>
    <property type="match status" value="1"/>
</dbReference>
<keyword evidence="2" id="KW-0121">Carboxypeptidase</keyword>
<dbReference type="SUPFAM" id="SSF49464">
    <property type="entry name" value="Carboxypeptidase regulatory domain-like"/>
    <property type="match status" value="1"/>
</dbReference>
<dbReference type="Proteomes" id="UP000315908">
    <property type="component" value="Unassembled WGS sequence"/>
</dbReference>
<accession>A0A562MT43</accession>
<keyword evidence="2" id="KW-0378">Hydrolase</keyword>
<evidence type="ECO:0000313" key="2">
    <source>
        <dbReference type="EMBL" id="TWI22761.1"/>
    </source>
</evidence>
<keyword evidence="2" id="KW-0645">Protease</keyword>
<proteinExistence type="predicted"/>
<dbReference type="InterPro" id="IPR037066">
    <property type="entry name" value="Plug_dom_sf"/>
</dbReference>
<organism evidence="2 3">
    <name type="scientific">Sphingobacterium siyangense</name>
    <dbReference type="NCBI Taxonomy" id="459529"/>
    <lineage>
        <taxon>Bacteria</taxon>
        <taxon>Pseudomonadati</taxon>
        <taxon>Bacteroidota</taxon>
        <taxon>Sphingobacteriia</taxon>
        <taxon>Sphingobacteriales</taxon>
        <taxon>Sphingobacteriaceae</taxon>
        <taxon>Sphingobacterium</taxon>
    </lineage>
</organism>
<name>A0A562MT43_9SPHI</name>
<dbReference type="AlphaFoldDB" id="A0A562MT43"/>
<dbReference type="GO" id="GO:0004180">
    <property type="term" value="F:carboxypeptidase activity"/>
    <property type="evidence" value="ECO:0007669"/>
    <property type="project" value="UniProtKB-KW"/>
</dbReference>
<dbReference type="SUPFAM" id="SSF56935">
    <property type="entry name" value="Porins"/>
    <property type="match status" value="1"/>
</dbReference>
<dbReference type="InterPro" id="IPR008969">
    <property type="entry name" value="CarboxyPept-like_regulatory"/>
</dbReference>
<dbReference type="EMBL" id="VLKR01000005">
    <property type="protein sequence ID" value="TWI22761.1"/>
    <property type="molecule type" value="Genomic_DNA"/>
</dbReference>
<feature type="signal peptide" evidence="1">
    <location>
        <begin position="1"/>
        <end position="23"/>
    </location>
</feature>
<sequence length="160" mass="17387">MKNIMRYGAIVVAQMAFTHVLYAQGTLTGKVVDNKNQPISGVTIQVNGKNEGASSQNGDFSIHAKSGDNIVFRSVEYQQKEVRVSTLAFLRVELLPKQEALDEVVVIGYGSQKRTNLIAPVSKFNAENLDERPIARVDQALIGQMSGIRVKQSTGVPGKG</sequence>
<feature type="chain" id="PRO_5022125119" evidence="1">
    <location>
        <begin position="24"/>
        <end position="160"/>
    </location>
</feature>
<dbReference type="Gene3D" id="2.60.40.1120">
    <property type="entry name" value="Carboxypeptidase-like, regulatory domain"/>
    <property type="match status" value="1"/>
</dbReference>
<dbReference type="Pfam" id="PF13715">
    <property type="entry name" value="CarbopepD_reg_2"/>
    <property type="match status" value="1"/>
</dbReference>